<evidence type="ECO:0000313" key="7">
    <source>
        <dbReference type="EMBL" id="CAI9285296.1"/>
    </source>
</evidence>
<dbReference type="Gene3D" id="2.170.270.10">
    <property type="entry name" value="SET domain"/>
    <property type="match status" value="1"/>
</dbReference>
<dbReference type="EMBL" id="OX465081">
    <property type="protein sequence ID" value="CAI9285296.1"/>
    <property type="molecule type" value="Genomic_DNA"/>
</dbReference>
<evidence type="ECO:0000256" key="5">
    <source>
        <dbReference type="SAM" id="MobiDB-lite"/>
    </source>
</evidence>
<evidence type="ECO:0000313" key="8">
    <source>
        <dbReference type="Proteomes" id="UP001177003"/>
    </source>
</evidence>
<sequence>MCALYKYCFIILKKSVFSRYGGNEIHKILKTRFSTFFLLSSPALRNRLSPLPPSPSSPIRFTIFIFSLINPSVTVSVNEKKFIESALRSDLRVNGRRPFDYRKLSIIFRREDGSLEIQLGQTRVMGFVTGQLVQPYQERPNEGTLAIYTEFSPMADPFVRFRESRAVDTEVKKLASFLKQSTPEDIDDLDDIDAVISYMPQGETCAAEGKEVIIAKTQEFLALLPIVRDQITDGFSPEACEVLHREFDFFEKLTTISGALYPLSKEERRAGIKSLLVINFINDMGTASWKKFSYLEMIVIYLQLLVGDDCRQDMLALQLACNAHTICDSELIPFGTGLYPIISIINHSCSPNSVLVFEGRIATVLCKSYPTEFIQYFHYCRSLRFKDKPDYSYLKRLSVNFSLEKRKQKGPWTPPPKAIDISSSPPTPSGTHATPITVPTPSHNLTTSSVPPGPTLWGVLDNSVSVSTIPSSSINKEEEGQFRGRTEIALDQREKFLQRFQQVQQGSSTLLVCLLFLEEQVNDVKDFIDDYAEQNQEDFDEFEVLICYTSPYH</sequence>
<proteinExistence type="inferred from homology"/>
<dbReference type="InterPro" id="IPR020568">
    <property type="entry name" value="Ribosomal_Su5_D2-typ_SF"/>
</dbReference>
<dbReference type="InterPro" id="IPR050590">
    <property type="entry name" value="Exosome_comp_Rrp42_subfam"/>
</dbReference>
<keyword evidence="8" id="KW-1185">Reference proteome</keyword>
<evidence type="ECO:0000259" key="6">
    <source>
        <dbReference type="Pfam" id="PF01138"/>
    </source>
</evidence>
<protein>
    <recommendedName>
        <fullName evidence="6">Exoribonuclease phosphorolytic domain-containing protein</fullName>
    </recommendedName>
</protein>
<dbReference type="InterPro" id="IPR027408">
    <property type="entry name" value="PNPase/RNase_PH_dom_sf"/>
</dbReference>
<dbReference type="GO" id="GO:0035925">
    <property type="term" value="F:mRNA 3'-UTR AU-rich region binding"/>
    <property type="evidence" value="ECO:0007669"/>
    <property type="project" value="TreeGrafter"/>
</dbReference>
<dbReference type="AlphaFoldDB" id="A0AA36E6W2"/>
<evidence type="ECO:0000256" key="4">
    <source>
        <dbReference type="ARBA" id="ARBA00022490"/>
    </source>
</evidence>
<dbReference type="GO" id="GO:0034473">
    <property type="term" value="P:U1 snRNA 3'-end processing"/>
    <property type="evidence" value="ECO:0007669"/>
    <property type="project" value="TreeGrafter"/>
</dbReference>
<feature type="compositionally biased region" description="Polar residues" evidence="5">
    <location>
        <begin position="421"/>
        <end position="447"/>
    </location>
</feature>
<evidence type="ECO:0000256" key="2">
    <source>
        <dbReference type="ARBA" id="ARBA00004496"/>
    </source>
</evidence>
<dbReference type="SUPFAM" id="SSF54211">
    <property type="entry name" value="Ribosomal protein S5 domain 2-like"/>
    <property type="match status" value="1"/>
</dbReference>
<dbReference type="Pfam" id="PF01138">
    <property type="entry name" value="RNase_PH"/>
    <property type="match status" value="1"/>
</dbReference>
<name>A0AA36E6W2_LACSI</name>
<organism evidence="7 8">
    <name type="scientific">Lactuca saligna</name>
    <name type="common">Willowleaf lettuce</name>
    <dbReference type="NCBI Taxonomy" id="75948"/>
    <lineage>
        <taxon>Eukaryota</taxon>
        <taxon>Viridiplantae</taxon>
        <taxon>Streptophyta</taxon>
        <taxon>Embryophyta</taxon>
        <taxon>Tracheophyta</taxon>
        <taxon>Spermatophyta</taxon>
        <taxon>Magnoliopsida</taxon>
        <taxon>eudicotyledons</taxon>
        <taxon>Gunneridae</taxon>
        <taxon>Pentapetalae</taxon>
        <taxon>asterids</taxon>
        <taxon>campanulids</taxon>
        <taxon>Asterales</taxon>
        <taxon>Asteraceae</taxon>
        <taxon>Cichorioideae</taxon>
        <taxon>Cichorieae</taxon>
        <taxon>Lactucinae</taxon>
        <taxon>Lactuca</taxon>
    </lineage>
</organism>
<feature type="domain" description="Exoribonuclease phosphorolytic" evidence="6">
    <location>
        <begin position="101"/>
        <end position="180"/>
    </location>
</feature>
<dbReference type="InterPro" id="IPR001247">
    <property type="entry name" value="ExoRNase_PH_dom1"/>
</dbReference>
<dbReference type="PANTHER" id="PTHR11097">
    <property type="entry name" value="EXOSOME COMPLEX EXONUCLEASE RIBOSOMAL RNA PROCESSING PROTEIN"/>
    <property type="match status" value="1"/>
</dbReference>
<dbReference type="GO" id="GO:0071028">
    <property type="term" value="P:nuclear mRNA surveillance"/>
    <property type="evidence" value="ECO:0007669"/>
    <property type="project" value="TreeGrafter"/>
</dbReference>
<dbReference type="Gene3D" id="3.30.230.70">
    <property type="entry name" value="GHMP Kinase, N-terminal domain"/>
    <property type="match status" value="1"/>
</dbReference>
<gene>
    <name evidence="7" type="ORF">LSALG_LOCUS24771</name>
</gene>
<dbReference type="GO" id="GO:0071038">
    <property type="term" value="P:TRAMP-dependent tRNA surveillance pathway"/>
    <property type="evidence" value="ECO:0007669"/>
    <property type="project" value="TreeGrafter"/>
</dbReference>
<dbReference type="GO" id="GO:0000176">
    <property type="term" value="C:nuclear exosome (RNase complex)"/>
    <property type="evidence" value="ECO:0007669"/>
    <property type="project" value="TreeGrafter"/>
</dbReference>
<dbReference type="GO" id="GO:0000467">
    <property type="term" value="P:exonucleolytic trimming to generate mature 3'-end of 5.8S rRNA from tricistronic rRNA transcript (SSU-rRNA, 5.8S rRNA, LSU-rRNA)"/>
    <property type="evidence" value="ECO:0007669"/>
    <property type="project" value="TreeGrafter"/>
</dbReference>
<evidence type="ECO:0000256" key="3">
    <source>
        <dbReference type="ARBA" id="ARBA00006678"/>
    </source>
</evidence>
<dbReference type="SUPFAM" id="SSF82199">
    <property type="entry name" value="SET domain"/>
    <property type="match status" value="1"/>
</dbReference>
<dbReference type="PANTHER" id="PTHR11097:SF27">
    <property type="entry name" value="POLYRIBONUCLEOTIDE NUCLEOTIDYLTRANSFERASE, PNPASE_RNASE PH DOMAIN PROTEIN-RELATED"/>
    <property type="match status" value="1"/>
</dbReference>
<accession>A0AA36E6W2</accession>
<dbReference type="GO" id="GO:0034475">
    <property type="term" value="P:U4 snRNA 3'-end processing"/>
    <property type="evidence" value="ECO:0007669"/>
    <property type="project" value="TreeGrafter"/>
</dbReference>
<dbReference type="InterPro" id="IPR046341">
    <property type="entry name" value="SET_dom_sf"/>
</dbReference>
<reference evidence="7" key="1">
    <citation type="submission" date="2023-04" db="EMBL/GenBank/DDBJ databases">
        <authorList>
            <person name="Vijverberg K."/>
            <person name="Xiong W."/>
            <person name="Schranz E."/>
        </authorList>
    </citation>
    <scope>NUCLEOTIDE SEQUENCE</scope>
</reference>
<keyword evidence="4" id="KW-0963">Cytoplasm</keyword>
<dbReference type="GO" id="GO:0034476">
    <property type="term" value="P:U5 snRNA 3'-end processing"/>
    <property type="evidence" value="ECO:0007669"/>
    <property type="project" value="TreeGrafter"/>
</dbReference>
<evidence type="ECO:0000256" key="1">
    <source>
        <dbReference type="ARBA" id="ARBA00004123"/>
    </source>
</evidence>
<dbReference type="Proteomes" id="UP001177003">
    <property type="component" value="Chromosome 5"/>
</dbReference>
<comment type="subcellular location">
    <subcellularLocation>
        <location evidence="2">Cytoplasm</location>
    </subcellularLocation>
    <subcellularLocation>
        <location evidence="1">Nucleus</location>
    </subcellularLocation>
</comment>
<feature type="region of interest" description="Disordered" evidence="5">
    <location>
        <begin position="407"/>
        <end position="447"/>
    </location>
</feature>
<dbReference type="GO" id="GO:0016075">
    <property type="term" value="P:rRNA catabolic process"/>
    <property type="evidence" value="ECO:0007669"/>
    <property type="project" value="TreeGrafter"/>
</dbReference>
<comment type="similarity">
    <text evidence="3">Belongs to the RNase PH family.</text>
</comment>
<dbReference type="GO" id="GO:0071035">
    <property type="term" value="P:nuclear polyadenylation-dependent rRNA catabolic process"/>
    <property type="evidence" value="ECO:0007669"/>
    <property type="project" value="TreeGrafter"/>
</dbReference>
<dbReference type="GO" id="GO:0000177">
    <property type="term" value="C:cytoplasmic exosome (RNase complex)"/>
    <property type="evidence" value="ECO:0007669"/>
    <property type="project" value="TreeGrafter"/>
</dbReference>